<feature type="domain" description="Transglycosylase SLT" evidence="5">
    <location>
        <begin position="157"/>
        <end position="254"/>
    </location>
</feature>
<dbReference type="InterPro" id="IPR000189">
    <property type="entry name" value="Transglyc_AS"/>
</dbReference>
<dbReference type="EMBL" id="FOLG01000004">
    <property type="protein sequence ID" value="SFC38498.1"/>
    <property type="molecule type" value="Genomic_DNA"/>
</dbReference>
<dbReference type="GO" id="GO:0000270">
    <property type="term" value="P:peptidoglycan metabolic process"/>
    <property type="evidence" value="ECO:0007669"/>
    <property type="project" value="InterPro"/>
</dbReference>
<dbReference type="GO" id="GO:0016020">
    <property type="term" value="C:membrane"/>
    <property type="evidence" value="ECO:0007669"/>
    <property type="project" value="InterPro"/>
</dbReference>
<dbReference type="STRING" id="441112.SAMN04488094_104181"/>
<evidence type="ECO:0000256" key="2">
    <source>
        <dbReference type="ARBA" id="ARBA00009387"/>
    </source>
</evidence>
<reference evidence="6 7" key="1">
    <citation type="submission" date="2016-10" db="EMBL/GenBank/DDBJ databases">
        <authorList>
            <person name="de Groot N.N."/>
        </authorList>
    </citation>
    <scope>NUCLEOTIDE SEQUENCE [LARGE SCALE GENOMIC DNA]</scope>
    <source>
        <strain evidence="6 7">DSM 19548</strain>
    </source>
</reference>
<comment type="similarity">
    <text evidence="1">Belongs to the transglycosylase Slt family.</text>
</comment>
<dbReference type="Proteomes" id="UP000198728">
    <property type="component" value="Unassembled WGS sequence"/>
</dbReference>
<dbReference type="InterPro" id="IPR008258">
    <property type="entry name" value="Transglycosylase_SLT_dom_1"/>
</dbReference>
<evidence type="ECO:0000313" key="7">
    <source>
        <dbReference type="Proteomes" id="UP000198728"/>
    </source>
</evidence>
<keyword evidence="7" id="KW-1185">Reference proteome</keyword>
<proteinExistence type="inferred from homology"/>
<evidence type="ECO:0000256" key="4">
    <source>
        <dbReference type="SAM" id="SignalP"/>
    </source>
</evidence>
<evidence type="ECO:0000256" key="1">
    <source>
        <dbReference type="ARBA" id="ARBA00007734"/>
    </source>
</evidence>
<dbReference type="PANTHER" id="PTHR37423">
    <property type="entry name" value="SOLUBLE LYTIC MUREIN TRANSGLYCOSYLASE-RELATED"/>
    <property type="match status" value="1"/>
</dbReference>
<dbReference type="PANTHER" id="PTHR37423:SF2">
    <property type="entry name" value="MEMBRANE-BOUND LYTIC MUREIN TRANSGLYCOSYLASE C"/>
    <property type="match status" value="1"/>
</dbReference>
<evidence type="ECO:0000259" key="5">
    <source>
        <dbReference type="Pfam" id="PF01464"/>
    </source>
</evidence>
<comment type="similarity">
    <text evidence="2">Belongs to the virb1 family.</text>
</comment>
<protein>
    <submittedName>
        <fullName evidence="6">Transglycosylase SLT domain-containing protein</fullName>
    </submittedName>
</protein>
<accession>A0A1I1IVZ6</accession>
<dbReference type="CDD" id="cd00254">
    <property type="entry name" value="LT-like"/>
    <property type="match status" value="1"/>
</dbReference>
<dbReference type="Gene3D" id="1.10.530.10">
    <property type="match status" value="1"/>
</dbReference>
<name>A0A1I1IVZ6_9RHOB</name>
<feature type="region of interest" description="Disordered" evidence="3">
    <location>
        <begin position="68"/>
        <end position="94"/>
    </location>
</feature>
<feature type="compositionally biased region" description="Low complexity" evidence="3">
    <location>
        <begin position="81"/>
        <end position="94"/>
    </location>
</feature>
<dbReference type="Pfam" id="PF01464">
    <property type="entry name" value="SLT"/>
    <property type="match status" value="1"/>
</dbReference>
<evidence type="ECO:0000256" key="3">
    <source>
        <dbReference type="SAM" id="MobiDB-lite"/>
    </source>
</evidence>
<dbReference type="RefSeq" id="WP_093360500.1">
    <property type="nucleotide sequence ID" value="NZ_FOLG01000004.1"/>
</dbReference>
<evidence type="ECO:0000313" key="6">
    <source>
        <dbReference type="EMBL" id="SFC38498.1"/>
    </source>
</evidence>
<gene>
    <name evidence="6" type="ORF">SAMN04488094_104181</name>
</gene>
<dbReference type="AlphaFoldDB" id="A0A1I1IVZ6"/>
<organism evidence="6 7">
    <name type="scientific">Tropicimonas isoalkanivorans</name>
    <dbReference type="NCBI Taxonomy" id="441112"/>
    <lineage>
        <taxon>Bacteria</taxon>
        <taxon>Pseudomonadati</taxon>
        <taxon>Pseudomonadota</taxon>
        <taxon>Alphaproteobacteria</taxon>
        <taxon>Rhodobacterales</taxon>
        <taxon>Roseobacteraceae</taxon>
        <taxon>Tropicimonas</taxon>
    </lineage>
</organism>
<keyword evidence="4" id="KW-0732">Signal</keyword>
<feature type="chain" id="PRO_5011709887" evidence="4">
    <location>
        <begin position="26"/>
        <end position="304"/>
    </location>
</feature>
<feature type="compositionally biased region" description="Pro residues" evidence="3">
    <location>
        <begin position="69"/>
        <end position="80"/>
    </location>
</feature>
<dbReference type="PROSITE" id="PS00922">
    <property type="entry name" value="TRANSGLYCOSYLASE"/>
    <property type="match status" value="1"/>
</dbReference>
<sequence>MAFISRAGGWAAIIAAVAVCAPAAAEGIPPEKDFTFKRVKVGAPTAVGRRILVQIDPQEQARLLELNPAIPPKPDVPWPTEPGAEGAPGAEADGAPATVASSYDWYWDLISPNLADGSSGRMETALAALRNGPNGTAVRAPRLAALQAIADEHGAAILKATVNTKVSPALALAVIGVESAGRADAVSSAGASGLMQLMPATADRFGVADRADPTQNIEGGVAYLDWLLKHFQRDPLLALAGYNAGENAVRKHHGIPPYAETRDYVPKVLAAWNVAKGLCLSPPQLVSDGCVFRTSQQTAARVVD</sequence>
<dbReference type="InterPro" id="IPR023346">
    <property type="entry name" value="Lysozyme-like_dom_sf"/>
</dbReference>
<dbReference type="OrthoDB" id="9815002at2"/>
<dbReference type="SUPFAM" id="SSF53955">
    <property type="entry name" value="Lysozyme-like"/>
    <property type="match status" value="1"/>
</dbReference>
<feature type="signal peptide" evidence="4">
    <location>
        <begin position="1"/>
        <end position="25"/>
    </location>
</feature>
<dbReference type="GO" id="GO:0008933">
    <property type="term" value="F:peptidoglycan lytic transglycosylase activity"/>
    <property type="evidence" value="ECO:0007669"/>
    <property type="project" value="InterPro"/>
</dbReference>